<dbReference type="InterPro" id="IPR036812">
    <property type="entry name" value="NAD(P)_OxRdtase_dom_sf"/>
</dbReference>
<evidence type="ECO:0000313" key="4">
    <source>
        <dbReference type="Proteomes" id="UP000320011"/>
    </source>
</evidence>
<dbReference type="Pfam" id="PF00248">
    <property type="entry name" value="Aldo_ket_red"/>
    <property type="match status" value="1"/>
</dbReference>
<reference evidence="3 4" key="2">
    <citation type="submission" date="2019-08" db="EMBL/GenBank/DDBJ databases">
        <title>Amycolatopsis acidicola sp. nov., isolated from peat swamp forest soil.</title>
        <authorList>
            <person name="Srisuk N."/>
        </authorList>
    </citation>
    <scope>NUCLEOTIDE SEQUENCE [LARGE SCALE GENOMIC DNA]</scope>
    <source>
        <strain evidence="3 4">TBRC 6029</strain>
    </source>
</reference>
<dbReference type="Gene3D" id="3.20.20.100">
    <property type="entry name" value="NADP-dependent oxidoreductase domain"/>
    <property type="match status" value="1"/>
</dbReference>
<dbReference type="GO" id="GO:0005829">
    <property type="term" value="C:cytosol"/>
    <property type="evidence" value="ECO:0007669"/>
    <property type="project" value="TreeGrafter"/>
</dbReference>
<dbReference type="InterPro" id="IPR050523">
    <property type="entry name" value="AKR_Detox_Biosynth"/>
</dbReference>
<name>A0A558CME2_9PSEU</name>
<accession>A0A558CME2</accession>
<dbReference type="InterPro" id="IPR023210">
    <property type="entry name" value="NADP_OxRdtase_dom"/>
</dbReference>
<sequence>MEYTRLGRSGLSVSRLVLGTMNFGAETSEEDSHTIMDRAHEHGINFFDTANVYGRKPGEGFTEQILGRWFAQGGGRRDRTVLATKVYLPMGEWPNESHLSALNIRRACDASLKRLQTDHIDLYQMHHIDRATPWEEIWEAFNVLRQQGKVLYFGSSNFAGWHIAQAQEAARSRHFLGLVSEQSIYNLLTRWVELEVLPAARAYGLGLIPWYPLHGGVLGGVLRKQWEGGAARGNSERSTETLAKHRDAIEAYEKLCADLGEDPAHVGLAWLLAQDGVTGPITGPRTVAQLDGSLRALEIKLDEDTLSKLDELFPAPAPNGTKPAPEAYAW</sequence>
<dbReference type="OrthoDB" id="9768793at2"/>
<keyword evidence="4" id="KW-1185">Reference proteome</keyword>
<dbReference type="AlphaFoldDB" id="A0A558CME2"/>
<evidence type="ECO:0000313" key="3">
    <source>
        <dbReference type="EMBL" id="TVT49882.1"/>
    </source>
</evidence>
<proteinExistence type="predicted"/>
<evidence type="ECO:0000256" key="1">
    <source>
        <dbReference type="ARBA" id="ARBA00023002"/>
    </source>
</evidence>
<dbReference type="PANTHER" id="PTHR43364:SF5">
    <property type="entry name" value="REDUCTASE"/>
    <property type="match status" value="1"/>
</dbReference>
<comment type="caution">
    <text evidence="3">The sequence shown here is derived from an EMBL/GenBank/DDBJ whole genome shotgun (WGS) entry which is preliminary data.</text>
</comment>
<keyword evidence="1" id="KW-0560">Oxidoreductase</keyword>
<dbReference type="SUPFAM" id="SSF51430">
    <property type="entry name" value="NAD(P)-linked oxidoreductase"/>
    <property type="match status" value="1"/>
</dbReference>
<dbReference type="EMBL" id="VJWX01000148">
    <property type="protein sequence ID" value="TVT49882.1"/>
    <property type="molecule type" value="Genomic_DNA"/>
</dbReference>
<dbReference type="CDD" id="cd19087">
    <property type="entry name" value="AKR_AKR12A1_B1_C1"/>
    <property type="match status" value="1"/>
</dbReference>
<evidence type="ECO:0000259" key="2">
    <source>
        <dbReference type="Pfam" id="PF00248"/>
    </source>
</evidence>
<dbReference type="PANTHER" id="PTHR43364">
    <property type="entry name" value="NADH-SPECIFIC METHYLGLYOXAL REDUCTASE-RELATED"/>
    <property type="match status" value="1"/>
</dbReference>
<dbReference type="FunFam" id="3.20.20.100:FF:000004">
    <property type="entry name" value="Oxidoreductase, aldo/keto reductase"/>
    <property type="match status" value="1"/>
</dbReference>
<reference evidence="3 4" key="1">
    <citation type="submission" date="2019-07" db="EMBL/GenBank/DDBJ databases">
        <authorList>
            <person name="Duangmal K."/>
            <person name="Teo W.F.A."/>
        </authorList>
    </citation>
    <scope>NUCLEOTIDE SEQUENCE [LARGE SCALE GENOMIC DNA]</scope>
    <source>
        <strain evidence="3 4">TBRC 6029</strain>
    </source>
</reference>
<organism evidence="3 4">
    <name type="scientific">Amycolatopsis rhizosphaerae</name>
    <dbReference type="NCBI Taxonomy" id="2053003"/>
    <lineage>
        <taxon>Bacteria</taxon>
        <taxon>Bacillati</taxon>
        <taxon>Actinomycetota</taxon>
        <taxon>Actinomycetes</taxon>
        <taxon>Pseudonocardiales</taxon>
        <taxon>Pseudonocardiaceae</taxon>
        <taxon>Amycolatopsis</taxon>
    </lineage>
</organism>
<feature type="domain" description="NADP-dependent oxidoreductase" evidence="2">
    <location>
        <begin position="15"/>
        <end position="312"/>
    </location>
</feature>
<dbReference type="RefSeq" id="WP_144589172.1">
    <property type="nucleotide sequence ID" value="NZ_VJWX01000148.1"/>
</dbReference>
<gene>
    <name evidence="3" type="ORF">FNH05_16555</name>
</gene>
<dbReference type="Proteomes" id="UP000320011">
    <property type="component" value="Unassembled WGS sequence"/>
</dbReference>
<dbReference type="GO" id="GO:0016491">
    <property type="term" value="F:oxidoreductase activity"/>
    <property type="evidence" value="ECO:0007669"/>
    <property type="project" value="UniProtKB-KW"/>
</dbReference>
<protein>
    <submittedName>
        <fullName evidence="3">Aldo/keto reductase</fullName>
    </submittedName>
</protein>